<dbReference type="RefSeq" id="WP_113860102.1">
    <property type="nucleotide sequence ID" value="NZ_PDCG01000003.1"/>
</dbReference>
<dbReference type="OrthoDB" id="3232430at2"/>
<evidence type="ECO:0000313" key="2">
    <source>
        <dbReference type="Proteomes" id="UP000252530"/>
    </source>
</evidence>
<keyword evidence="2" id="KW-1185">Reference proteome</keyword>
<sequence>MGVKDEQDLLDERMALEAERGEWEPVPGSRPTYRKQSDPALTRADLMAIFEGRPRGETPQPAKKTWRVRTTDLLDEWAEAGAEEEHVGRSALIRKAVQEYLATHHASLFPAV</sequence>
<reference evidence="1 2" key="1">
    <citation type="submission" date="2017-10" db="EMBL/GenBank/DDBJ databases">
        <title>Bifidobacterium xylocopum sp. nov. and Bifidobacterium aemilianum sp. nov., from the carpenter bee (Xylocopa violacea) digestive tract.</title>
        <authorList>
            <person name="Alberoni D."/>
            <person name="Baffoni L."/>
            <person name="Di Gioia D."/>
            <person name="Gaggia F."/>
            <person name="Biavati B."/>
        </authorList>
    </citation>
    <scope>NUCLEOTIDE SEQUENCE [LARGE SCALE GENOMIC DNA]</scope>
    <source>
        <strain evidence="1 2">XV10</strain>
    </source>
</reference>
<name>A0A366K9Q2_9BIFI</name>
<accession>A0A366K9Q2</accession>
<proteinExistence type="predicted"/>
<evidence type="ECO:0000313" key="1">
    <source>
        <dbReference type="EMBL" id="RBP97853.1"/>
    </source>
</evidence>
<evidence type="ECO:0008006" key="3">
    <source>
        <dbReference type="Google" id="ProtNLM"/>
    </source>
</evidence>
<dbReference type="AlphaFoldDB" id="A0A366K9Q2"/>
<organism evidence="1 2">
    <name type="scientific">Bifidobacterium aemilianum</name>
    <dbReference type="NCBI Taxonomy" id="2493120"/>
    <lineage>
        <taxon>Bacteria</taxon>
        <taxon>Bacillati</taxon>
        <taxon>Actinomycetota</taxon>
        <taxon>Actinomycetes</taxon>
        <taxon>Bifidobacteriales</taxon>
        <taxon>Bifidobacteriaceae</taxon>
        <taxon>Bifidobacterium</taxon>
    </lineage>
</organism>
<gene>
    <name evidence="1" type="ORF">CRD60_04510</name>
</gene>
<dbReference type="Proteomes" id="UP000252530">
    <property type="component" value="Unassembled WGS sequence"/>
</dbReference>
<dbReference type="EMBL" id="PDCG01000003">
    <property type="protein sequence ID" value="RBP97853.1"/>
    <property type="molecule type" value="Genomic_DNA"/>
</dbReference>
<comment type="caution">
    <text evidence="1">The sequence shown here is derived from an EMBL/GenBank/DDBJ whole genome shotgun (WGS) entry which is preliminary data.</text>
</comment>
<protein>
    <recommendedName>
        <fullName evidence="3">Ribbon-helix-helix protein CopG domain-containing protein</fullName>
    </recommendedName>
</protein>